<name>A0A4Z0J873_9LACO</name>
<comment type="caution">
    <text evidence="1">The sequence shown here is derived from an EMBL/GenBank/DDBJ whole genome shotgun (WGS) entry which is preliminary data.</text>
</comment>
<protein>
    <submittedName>
        <fullName evidence="1">Uncharacterized protein</fullName>
    </submittedName>
</protein>
<dbReference type="RefSeq" id="WP_135368386.1">
    <property type="nucleotide sequence ID" value="NZ_RKLX01000014.1"/>
</dbReference>
<keyword evidence="2" id="KW-1185">Reference proteome</keyword>
<organism evidence="1 2">
    <name type="scientific">Levilactobacillus suantsaiihabitans</name>
    <dbReference type="NCBI Taxonomy" id="2487722"/>
    <lineage>
        <taxon>Bacteria</taxon>
        <taxon>Bacillati</taxon>
        <taxon>Bacillota</taxon>
        <taxon>Bacilli</taxon>
        <taxon>Lactobacillales</taxon>
        <taxon>Lactobacillaceae</taxon>
        <taxon>Levilactobacillus</taxon>
    </lineage>
</organism>
<gene>
    <name evidence="1" type="ORF">EGT51_09135</name>
</gene>
<dbReference type="OrthoDB" id="2284062at2"/>
<proteinExistence type="predicted"/>
<dbReference type="AlphaFoldDB" id="A0A4Z0J873"/>
<evidence type="ECO:0000313" key="1">
    <source>
        <dbReference type="EMBL" id="TGD18317.1"/>
    </source>
</evidence>
<reference evidence="1 2" key="1">
    <citation type="submission" date="2018-10" db="EMBL/GenBank/DDBJ databases">
        <title>Lactobacillus sp. R7 and Lactobacillus sp. R19 isolated from fermented mustard green product of Taiwan.</title>
        <authorList>
            <person name="Lin S.-T."/>
        </authorList>
    </citation>
    <scope>NUCLEOTIDE SEQUENCE [LARGE SCALE GENOMIC DNA]</scope>
    <source>
        <strain evidence="1 2">BCRC 81129</strain>
    </source>
</reference>
<dbReference type="Proteomes" id="UP000297348">
    <property type="component" value="Unassembled WGS sequence"/>
</dbReference>
<evidence type="ECO:0000313" key="2">
    <source>
        <dbReference type="Proteomes" id="UP000297348"/>
    </source>
</evidence>
<dbReference type="EMBL" id="RKLX01000014">
    <property type="protein sequence ID" value="TGD18317.1"/>
    <property type="molecule type" value="Genomic_DNA"/>
</dbReference>
<accession>A0A4Z0J873</accession>
<sequence>MKKGGGGVRQFNVQRAGADFEPLLSWSTDPTISAAALSGPDARDLLVIDEATDTLKIVPQLSAETLLDRVAHSIYGRLADQVTAAWPSATAPTTPATYLLVDLAAMDHATVLATLGALVALMVAQHKDAAVSLARLNGMAGQAQCWLQQLGLSEHQLLLPAGVTVLRQLFHQLLDQDASCDAYVPLGCDTRAGKLAQDVVALTTGHLTALTLPTAWQLLRVAGTERQLHRD</sequence>